<dbReference type="EMBL" id="CAJPEV010001090">
    <property type="protein sequence ID" value="CAG0890653.1"/>
    <property type="molecule type" value="Genomic_DNA"/>
</dbReference>
<keyword evidence="2" id="KW-0812">Transmembrane</keyword>
<dbReference type="Gene3D" id="2.60.40.150">
    <property type="entry name" value="C2 domain"/>
    <property type="match status" value="2"/>
</dbReference>
<dbReference type="AlphaFoldDB" id="A0A7R9A3G7"/>
<keyword evidence="2" id="KW-0472">Membrane</keyword>
<dbReference type="PROSITE" id="PS51257">
    <property type="entry name" value="PROKAR_LIPOPROTEIN"/>
    <property type="match status" value="1"/>
</dbReference>
<sequence>MLSAWEKLGLIFLAGLFLSLVFILLACIFGPNCWIRNYIDNKKKRKAYLDSEANGCLKNSSAFNSAYVEDGLIEKGEPHHSRSESGFWSNNSSFNKKSNDSLDMGTPTTSLKETEGKGPGRVLFSVQYVKTEDNEKRGKLQVLIKSGEELASRRYLGGCDPYFELRIDRSRWSFKKESKTTVASFMTKPEKKTRNPIVNQSFSFPISSNDFKNQSLTILAYDKDRFANPTVLGVSTLSLRDVANLADSDVPIDYSLTLRPHQENLGSLEFAVTYLPTAGKVSVVMEKCTDAKWKKVCCSLQDFRPYVKLLLLSKTGRVVSKRKTTCHCGGDEIVFAETLTMDAKPEEVETYTLLLVLAHQDSSASTEKPTRIPIGKAAVGRNVRNTEAALFWLSVLKNPRKSHPMKIALF</sequence>
<evidence type="ECO:0000313" key="5">
    <source>
        <dbReference type="Proteomes" id="UP000677054"/>
    </source>
</evidence>
<dbReference type="OrthoDB" id="67700at2759"/>
<dbReference type="InterPro" id="IPR000008">
    <property type="entry name" value="C2_dom"/>
</dbReference>
<protein>
    <recommendedName>
        <fullName evidence="3">C2 domain-containing protein</fullName>
    </recommendedName>
</protein>
<dbReference type="PROSITE" id="PS50004">
    <property type="entry name" value="C2"/>
    <property type="match status" value="1"/>
</dbReference>
<gene>
    <name evidence="4" type="ORF">DSTB1V02_LOCUS6142</name>
</gene>
<dbReference type="PANTHER" id="PTHR10024">
    <property type="entry name" value="SYNAPTOTAGMIN"/>
    <property type="match status" value="1"/>
</dbReference>
<evidence type="ECO:0000259" key="3">
    <source>
        <dbReference type="PROSITE" id="PS50004"/>
    </source>
</evidence>
<dbReference type="Proteomes" id="UP000677054">
    <property type="component" value="Unassembled WGS sequence"/>
</dbReference>
<dbReference type="InterPro" id="IPR035892">
    <property type="entry name" value="C2_domain_sf"/>
</dbReference>
<feature type="transmembrane region" description="Helical" evidence="2">
    <location>
        <begin position="12"/>
        <end position="35"/>
    </location>
</feature>
<dbReference type="EMBL" id="LR900607">
    <property type="protein sequence ID" value="CAD7246289.1"/>
    <property type="molecule type" value="Genomic_DNA"/>
</dbReference>
<proteinExistence type="predicted"/>
<evidence type="ECO:0000313" key="4">
    <source>
        <dbReference type="EMBL" id="CAD7246289.1"/>
    </source>
</evidence>
<dbReference type="SMART" id="SM00239">
    <property type="entry name" value="C2"/>
    <property type="match status" value="1"/>
</dbReference>
<accession>A0A7R9A3G7</accession>
<evidence type="ECO:0000256" key="1">
    <source>
        <dbReference type="SAM" id="MobiDB-lite"/>
    </source>
</evidence>
<evidence type="ECO:0000256" key="2">
    <source>
        <dbReference type="SAM" id="Phobius"/>
    </source>
</evidence>
<feature type="region of interest" description="Disordered" evidence="1">
    <location>
        <begin position="98"/>
        <end position="117"/>
    </location>
</feature>
<dbReference type="SUPFAM" id="SSF49562">
    <property type="entry name" value="C2 domain (Calcium/lipid-binding domain, CaLB)"/>
    <property type="match status" value="2"/>
</dbReference>
<name>A0A7R9A3G7_9CRUS</name>
<keyword evidence="2" id="KW-1133">Transmembrane helix</keyword>
<dbReference type="Pfam" id="PF00168">
    <property type="entry name" value="C2"/>
    <property type="match status" value="2"/>
</dbReference>
<keyword evidence="5" id="KW-1185">Reference proteome</keyword>
<feature type="domain" description="C2" evidence="3">
    <location>
        <begin position="118"/>
        <end position="252"/>
    </location>
</feature>
<reference evidence="4" key="1">
    <citation type="submission" date="2020-11" db="EMBL/GenBank/DDBJ databases">
        <authorList>
            <person name="Tran Van P."/>
        </authorList>
    </citation>
    <scope>NUCLEOTIDE SEQUENCE</scope>
</reference>
<organism evidence="4">
    <name type="scientific">Darwinula stevensoni</name>
    <dbReference type="NCBI Taxonomy" id="69355"/>
    <lineage>
        <taxon>Eukaryota</taxon>
        <taxon>Metazoa</taxon>
        <taxon>Ecdysozoa</taxon>
        <taxon>Arthropoda</taxon>
        <taxon>Crustacea</taxon>
        <taxon>Oligostraca</taxon>
        <taxon>Ostracoda</taxon>
        <taxon>Podocopa</taxon>
        <taxon>Podocopida</taxon>
        <taxon>Darwinulocopina</taxon>
        <taxon>Darwinuloidea</taxon>
        <taxon>Darwinulidae</taxon>
        <taxon>Darwinula</taxon>
    </lineage>
</organism>